<keyword evidence="3" id="KW-1185">Reference proteome</keyword>
<name>A0ABU9EBB1_9BACT</name>
<dbReference type="Gene3D" id="3.30.870.10">
    <property type="entry name" value="Endonuclease Chain A"/>
    <property type="match status" value="2"/>
</dbReference>
<gene>
    <name evidence="2" type="ORF">WI372_10610</name>
</gene>
<sequence>MTDDSARLRDALEECIAVPFTSGNRIERFLNGDEIFPAMLDAIRGAERQVDFETFVYWQGDIAERFADTLIEAAERGVSVRVLLDAVGSIPMARSLRRRLEQSAVEIRDFRPPVRWKVWEIDNRTHRKILIADDVAFTGGVGIADEWTGDARNPDEWRETHFAVRGPAVRQLAAAFLEHWLEEVDGPEVGAALREAGRQPPGERAEVGSASVQVLRSRAGVGWTDAQILLRGVVALARRRLRITTAYFVPDDGLVNLLCDAADRGVEVEVLNPGPHTDHRLSQLAGEDVYHRLLDHGVRIRRYQRTMLHSKIITVDGVLSVIGSANFNYRSLEKDDEISLTVLDRELTERLDRDYDDDVQAADEIDGNLEWARRGPVQRVGEWVARRIRFEL</sequence>
<organism evidence="2 3">
    <name type="scientific">Gaopeijia maritima</name>
    <dbReference type="NCBI Taxonomy" id="3119007"/>
    <lineage>
        <taxon>Bacteria</taxon>
        <taxon>Pseudomonadati</taxon>
        <taxon>Gemmatimonadota</taxon>
        <taxon>Longimicrobiia</taxon>
        <taxon>Gaopeijiales</taxon>
        <taxon>Gaopeijiaceae</taxon>
        <taxon>Gaopeijia</taxon>
    </lineage>
</organism>
<dbReference type="Proteomes" id="UP001484239">
    <property type="component" value="Unassembled WGS sequence"/>
</dbReference>
<evidence type="ECO:0000259" key="1">
    <source>
        <dbReference type="PROSITE" id="PS50035"/>
    </source>
</evidence>
<reference evidence="2 3" key="1">
    <citation type="submission" date="2024-02" db="EMBL/GenBank/DDBJ databases">
        <title>A novel Gemmatimonadota bacterium.</title>
        <authorList>
            <person name="Du Z.-J."/>
            <person name="Ye Y.-Q."/>
        </authorList>
    </citation>
    <scope>NUCLEOTIDE SEQUENCE [LARGE SCALE GENOMIC DNA]</scope>
    <source>
        <strain evidence="2 3">DH-20</strain>
    </source>
</reference>
<comment type="caution">
    <text evidence="2">The sequence shown here is derived from an EMBL/GenBank/DDBJ whole genome shotgun (WGS) entry which is preliminary data.</text>
</comment>
<dbReference type="EMBL" id="JBBHLI010000005">
    <property type="protein sequence ID" value="MEK9501428.1"/>
    <property type="molecule type" value="Genomic_DNA"/>
</dbReference>
<dbReference type="PANTHER" id="PTHR21248">
    <property type="entry name" value="CARDIOLIPIN SYNTHASE"/>
    <property type="match status" value="1"/>
</dbReference>
<accession>A0ABU9EBB1</accession>
<feature type="domain" description="PLD phosphodiesterase" evidence="1">
    <location>
        <begin position="304"/>
        <end position="331"/>
    </location>
</feature>
<dbReference type="Pfam" id="PF13091">
    <property type="entry name" value="PLDc_2"/>
    <property type="match status" value="2"/>
</dbReference>
<dbReference type="CDD" id="cd09110">
    <property type="entry name" value="PLDc_CLS_1"/>
    <property type="match status" value="1"/>
</dbReference>
<dbReference type="PROSITE" id="PS50035">
    <property type="entry name" value="PLD"/>
    <property type="match status" value="1"/>
</dbReference>
<evidence type="ECO:0000313" key="3">
    <source>
        <dbReference type="Proteomes" id="UP001484239"/>
    </source>
</evidence>
<evidence type="ECO:0000313" key="2">
    <source>
        <dbReference type="EMBL" id="MEK9501428.1"/>
    </source>
</evidence>
<dbReference type="RefSeq" id="WP_405286908.1">
    <property type="nucleotide sequence ID" value="NZ_JBBHLI010000005.1"/>
</dbReference>
<dbReference type="PANTHER" id="PTHR21248:SF22">
    <property type="entry name" value="PHOSPHOLIPASE D"/>
    <property type="match status" value="1"/>
</dbReference>
<dbReference type="CDD" id="cd09159">
    <property type="entry name" value="PLDc_ybhO_like_2"/>
    <property type="match status" value="1"/>
</dbReference>
<protein>
    <submittedName>
        <fullName evidence="2">Phospholipase D-like domain-containing protein</fullName>
    </submittedName>
</protein>
<proteinExistence type="predicted"/>
<dbReference type="SMART" id="SM00155">
    <property type="entry name" value="PLDc"/>
    <property type="match status" value="2"/>
</dbReference>
<dbReference type="InterPro" id="IPR025202">
    <property type="entry name" value="PLD-like_dom"/>
</dbReference>
<dbReference type="InterPro" id="IPR001736">
    <property type="entry name" value="PLipase_D/transphosphatidylase"/>
</dbReference>
<dbReference type="SUPFAM" id="SSF56024">
    <property type="entry name" value="Phospholipase D/nuclease"/>
    <property type="match status" value="2"/>
</dbReference>